<organism evidence="1 2">
    <name type="scientific">Prorocentrum cordatum</name>
    <dbReference type="NCBI Taxonomy" id="2364126"/>
    <lineage>
        <taxon>Eukaryota</taxon>
        <taxon>Sar</taxon>
        <taxon>Alveolata</taxon>
        <taxon>Dinophyceae</taxon>
        <taxon>Prorocentrales</taxon>
        <taxon>Prorocentraceae</taxon>
        <taxon>Prorocentrum</taxon>
    </lineage>
</organism>
<comment type="caution">
    <text evidence="1">The sequence shown here is derived from an EMBL/GenBank/DDBJ whole genome shotgun (WGS) entry which is preliminary data.</text>
</comment>
<proteinExistence type="predicted"/>
<protein>
    <submittedName>
        <fullName evidence="1">Uncharacterized protein</fullName>
    </submittedName>
</protein>
<dbReference type="Proteomes" id="UP001189429">
    <property type="component" value="Unassembled WGS sequence"/>
</dbReference>
<gene>
    <name evidence="1" type="ORF">PCOR1329_LOCUS55784</name>
</gene>
<accession>A0ABN9V9U4</accession>
<name>A0ABN9V9U4_9DINO</name>
<keyword evidence="2" id="KW-1185">Reference proteome</keyword>
<dbReference type="EMBL" id="CAUYUJ010016849">
    <property type="protein sequence ID" value="CAK0869429.1"/>
    <property type="molecule type" value="Genomic_DNA"/>
</dbReference>
<feature type="non-terminal residue" evidence="1">
    <location>
        <position position="1"/>
    </location>
</feature>
<sequence length="311" mass="34168">ALPQHAFNGASKAAAEEWCSLLVGVDPAPKARHDLFWYLSVGRLLAETMGTTSPLDLAEPVMRDMIMTAIKPGEKPYSGTDGESSDFRGWAVAPAQVAFALRVQEKCGKMTPLAPTPEATLASTMRDYLEAQAASQKRSAKALSFKLADRVAELGLQGFPEDGLPSEENLAVFESAGRVAREKGRLYVGSAEGEDLQKHFRPPWSKLPRVDVPVGDGSAPERHRQMAEFKKAKGASELDYPSYACFQSHLLDWGMKLVLMKVVAPVDVLGYTLLLSKLSEVMAKALEKGDDQWKRFMRKLDTDLVRDAKDK</sequence>
<reference evidence="1" key="1">
    <citation type="submission" date="2023-10" db="EMBL/GenBank/DDBJ databases">
        <authorList>
            <person name="Chen Y."/>
            <person name="Shah S."/>
            <person name="Dougan E. K."/>
            <person name="Thang M."/>
            <person name="Chan C."/>
        </authorList>
    </citation>
    <scope>NUCLEOTIDE SEQUENCE [LARGE SCALE GENOMIC DNA]</scope>
</reference>
<evidence type="ECO:0000313" key="2">
    <source>
        <dbReference type="Proteomes" id="UP001189429"/>
    </source>
</evidence>
<evidence type="ECO:0000313" key="1">
    <source>
        <dbReference type="EMBL" id="CAK0869429.1"/>
    </source>
</evidence>
<feature type="non-terminal residue" evidence="1">
    <location>
        <position position="311"/>
    </location>
</feature>